<dbReference type="GO" id="GO:0046872">
    <property type="term" value="F:metal ion binding"/>
    <property type="evidence" value="ECO:0007669"/>
    <property type="project" value="UniProtKB-KW"/>
</dbReference>
<dbReference type="Proteomes" id="UP001157418">
    <property type="component" value="Unassembled WGS sequence"/>
</dbReference>
<dbReference type="InterPro" id="IPR012334">
    <property type="entry name" value="Pectin_lyas_fold"/>
</dbReference>
<evidence type="ECO:0000259" key="9">
    <source>
        <dbReference type="SMART" id="SM00656"/>
    </source>
</evidence>
<dbReference type="PRINTS" id="PR00807">
    <property type="entry name" value="AMBALLERGEN"/>
</dbReference>
<comment type="pathway">
    <text evidence="2 8">Glycan metabolism; pectin degradation; 2-dehydro-3-deoxy-D-gluconate from pectin: step 2/5.</text>
</comment>
<evidence type="ECO:0000256" key="4">
    <source>
        <dbReference type="ARBA" id="ARBA00022723"/>
    </source>
</evidence>
<dbReference type="AlphaFoldDB" id="A0AAU9NIH4"/>
<dbReference type="Pfam" id="PF00544">
    <property type="entry name" value="Pectate_lyase_4"/>
    <property type="match status" value="1"/>
</dbReference>
<feature type="signal peptide" evidence="8">
    <location>
        <begin position="1"/>
        <end position="25"/>
    </location>
</feature>
<dbReference type="SMART" id="SM00656">
    <property type="entry name" value="Amb_all"/>
    <property type="match status" value="1"/>
</dbReference>
<dbReference type="InterPro" id="IPR011050">
    <property type="entry name" value="Pectin_lyase_fold/virulence"/>
</dbReference>
<dbReference type="PANTHER" id="PTHR31683:SF69">
    <property type="entry name" value="PECTATE LYASE 7-RELATED"/>
    <property type="match status" value="1"/>
</dbReference>
<dbReference type="InterPro" id="IPR018082">
    <property type="entry name" value="AmbAllergen"/>
</dbReference>
<evidence type="ECO:0000256" key="5">
    <source>
        <dbReference type="ARBA" id="ARBA00022729"/>
    </source>
</evidence>
<dbReference type="Gene3D" id="2.160.20.10">
    <property type="entry name" value="Single-stranded right-handed beta-helix, Pectin lyase-like"/>
    <property type="match status" value="1"/>
</dbReference>
<comment type="cofactor">
    <cofactor evidence="8">
        <name>Ca(2+)</name>
        <dbReference type="ChEBI" id="CHEBI:29108"/>
    </cofactor>
    <text evidence="8">Binds 1 Ca(2+) ion. Required for its activity.</text>
</comment>
<evidence type="ECO:0000256" key="8">
    <source>
        <dbReference type="RuleBase" id="RU361123"/>
    </source>
</evidence>
<comment type="caution">
    <text evidence="10">The sequence shown here is derived from an EMBL/GenBank/DDBJ whole genome shotgun (WGS) entry which is preliminary data.</text>
</comment>
<gene>
    <name evidence="10" type="ORF">LVIROSA_LOCUS23953</name>
</gene>
<dbReference type="InterPro" id="IPR045032">
    <property type="entry name" value="PEL"/>
</dbReference>
<feature type="chain" id="PRO_5043111674" description="Pectate lyase" evidence="8">
    <location>
        <begin position="26"/>
        <end position="432"/>
    </location>
</feature>
<evidence type="ECO:0000256" key="2">
    <source>
        <dbReference type="ARBA" id="ARBA00005220"/>
    </source>
</evidence>
<comment type="similarity">
    <text evidence="8">Belongs to the polysaccharide lyase 1 family.</text>
</comment>
<sequence length="432" mass="47599">MEGTRCNPVVVLYFILAAIIPSSSTSMSQIAAVDRRLVDKKKNGCVAYNAIDKCWRCDPNWAKNRKRLADCAKGFGHGTYGGKLGRIYVVNDCSDNDMVNPKPGTLRHAVLLPEPLWIIFSGTMNIKLRQELIFTCDKTIDGRGFEVHISGGAGFMLQFVRNIIIHGVHMYDIVEKSGGMIRSEPDHVGIRGKSDGDAISIFKSSQIWVDHCSFANSYDGLIDIVAASTNITISNCHFVKHDKALLFGASAEMPEDKIMKVTLAYNHFGKGLTQRLPAVRFGFVHVVNNDYTQWKSYAIGGGDGATIISQGNRFIAPDGACKEVTNRRQVPESVWRKWTWRSEGDLLLNGAYFRESGNPHWAKTYKGPPLIPAQPAESVAKLTKSVGAYLGCKQVSNDRASTPATGIATIDFGDLNTEAIFLFVSAWLLMKV</sequence>
<feature type="domain" description="Pectate lyase" evidence="9">
    <location>
        <begin position="123"/>
        <end position="320"/>
    </location>
</feature>
<comment type="catalytic activity">
    <reaction evidence="1 8">
        <text>Eliminative cleavage of (1-&gt;4)-alpha-D-galacturonan to give oligosaccharides with 4-deoxy-alpha-D-galact-4-enuronosyl groups at their non-reducing ends.</text>
        <dbReference type="EC" id="4.2.2.2"/>
    </reaction>
</comment>
<evidence type="ECO:0000256" key="3">
    <source>
        <dbReference type="ARBA" id="ARBA00012272"/>
    </source>
</evidence>
<evidence type="ECO:0000256" key="7">
    <source>
        <dbReference type="ARBA" id="ARBA00023239"/>
    </source>
</evidence>
<keyword evidence="4 8" id="KW-0479">Metal-binding</keyword>
<reference evidence="10 11" key="1">
    <citation type="submission" date="2022-01" db="EMBL/GenBank/DDBJ databases">
        <authorList>
            <person name="Xiong W."/>
            <person name="Schranz E."/>
        </authorList>
    </citation>
    <scope>NUCLEOTIDE SEQUENCE [LARGE SCALE GENOMIC DNA]</scope>
</reference>
<evidence type="ECO:0000256" key="6">
    <source>
        <dbReference type="ARBA" id="ARBA00022837"/>
    </source>
</evidence>
<protein>
    <recommendedName>
        <fullName evidence="3 8">Pectate lyase</fullName>
        <ecNumber evidence="3 8">4.2.2.2</ecNumber>
    </recommendedName>
</protein>
<dbReference type="EMBL" id="CAKMRJ010004445">
    <property type="protein sequence ID" value="CAH1437644.1"/>
    <property type="molecule type" value="Genomic_DNA"/>
</dbReference>
<keyword evidence="11" id="KW-1185">Reference proteome</keyword>
<dbReference type="SUPFAM" id="SSF51126">
    <property type="entry name" value="Pectin lyase-like"/>
    <property type="match status" value="1"/>
</dbReference>
<dbReference type="InterPro" id="IPR002022">
    <property type="entry name" value="Pec_lyase"/>
</dbReference>
<evidence type="ECO:0000313" key="11">
    <source>
        <dbReference type="Proteomes" id="UP001157418"/>
    </source>
</evidence>
<dbReference type="EC" id="4.2.2.2" evidence="3 8"/>
<name>A0AAU9NIH4_9ASTR</name>
<dbReference type="PANTHER" id="PTHR31683">
    <property type="entry name" value="PECTATE LYASE 18-RELATED"/>
    <property type="match status" value="1"/>
</dbReference>
<evidence type="ECO:0000313" key="10">
    <source>
        <dbReference type="EMBL" id="CAH1437644.1"/>
    </source>
</evidence>
<dbReference type="GO" id="GO:0030570">
    <property type="term" value="F:pectate lyase activity"/>
    <property type="evidence" value="ECO:0007669"/>
    <property type="project" value="UniProtKB-EC"/>
</dbReference>
<proteinExistence type="inferred from homology"/>
<keyword evidence="5 8" id="KW-0732">Signal</keyword>
<evidence type="ECO:0000256" key="1">
    <source>
        <dbReference type="ARBA" id="ARBA00000695"/>
    </source>
</evidence>
<accession>A0AAU9NIH4</accession>
<organism evidence="10 11">
    <name type="scientific">Lactuca virosa</name>
    <dbReference type="NCBI Taxonomy" id="75947"/>
    <lineage>
        <taxon>Eukaryota</taxon>
        <taxon>Viridiplantae</taxon>
        <taxon>Streptophyta</taxon>
        <taxon>Embryophyta</taxon>
        <taxon>Tracheophyta</taxon>
        <taxon>Spermatophyta</taxon>
        <taxon>Magnoliopsida</taxon>
        <taxon>eudicotyledons</taxon>
        <taxon>Gunneridae</taxon>
        <taxon>Pentapetalae</taxon>
        <taxon>asterids</taxon>
        <taxon>campanulids</taxon>
        <taxon>Asterales</taxon>
        <taxon>Asteraceae</taxon>
        <taxon>Cichorioideae</taxon>
        <taxon>Cichorieae</taxon>
        <taxon>Lactucinae</taxon>
        <taxon>Lactuca</taxon>
    </lineage>
</organism>
<keyword evidence="7 8" id="KW-0456">Lyase</keyword>
<keyword evidence="6 8" id="KW-0106">Calcium</keyword>